<dbReference type="SUPFAM" id="SSF55785">
    <property type="entry name" value="PYP-like sensor domain (PAS domain)"/>
    <property type="match status" value="1"/>
</dbReference>
<dbReference type="InterPro" id="IPR052155">
    <property type="entry name" value="Biofilm_reg_signaling"/>
</dbReference>
<dbReference type="InterPro" id="IPR043128">
    <property type="entry name" value="Rev_trsase/Diguanyl_cyclase"/>
</dbReference>
<dbReference type="Pfam" id="PF08447">
    <property type="entry name" value="PAS_3"/>
    <property type="match status" value="1"/>
</dbReference>
<comment type="caution">
    <text evidence="3">The sequence shown here is derived from an EMBL/GenBank/DDBJ whole genome shotgun (WGS) entry which is preliminary data.</text>
</comment>
<dbReference type="InterPro" id="IPR035965">
    <property type="entry name" value="PAS-like_dom_sf"/>
</dbReference>
<dbReference type="InterPro" id="IPR032710">
    <property type="entry name" value="NTF2-like_dom_sf"/>
</dbReference>
<evidence type="ECO:0000259" key="1">
    <source>
        <dbReference type="PROSITE" id="PS50113"/>
    </source>
</evidence>
<dbReference type="NCBIfam" id="TIGR00229">
    <property type="entry name" value="sensory_box"/>
    <property type="match status" value="1"/>
</dbReference>
<dbReference type="InterPro" id="IPR029787">
    <property type="entry name" value="Nucleotide_cyclase"/>
</dbReference>
<dbReference type="PROSITE" id="PS50887">
    <property type="entry name" value="GGDEF"/>
    <property type="match status" value="1"/>
</dbReference>
<dbReference type="Gene3D" id="3.30.450.20">
    <property type="entry name" value="PAS domain"/>
    <property type="match status" value="1"/>
</dbReference>
<reference evidence="3" key="1">
    <citation type="journal article" date="2021" name="PeerJ">
        <title>Extensive microbial diversity within the chicken gut microbiome revealed by metagenomics and culture.</title>
        <authorList>
            <person name="Gilroy R."/>
            <person name="Ravi A."/>
            <person name="Getino M."/>
            <person name="Pursley I."/>
            <person name="Horton D.L."/>
            <person name="Alikhan N.F."/>
            <person name="Baker D."/>
            <person name="Gharbi K."/>
            <person name="Hall N."/>
            <person name="Watson M."/>
            <person name="Adriaenssens E.M."/>
            <person name="Foster-Nyarko E."/>
            <person name="Jarju S."/>
            <person name="Secka A."/>
            <person name="Antonio M."/>
            <person name="Oren A."/>
            <person name="Chaudhuri R.R."/>
            <person name="La Ragione R."/>
            <person name="Hildebrand F."/>
            <person name="Pallen M.J."/>
        </authorList>
    </citation>
    <scope>NUCLEOTIDE SEQUENCE</scope>
    <source>
        <strain evidence="3">742</strain>
    </source>
</reference>
<dbReference type="AlphaFoldDB" id="A0A9E2KJM4"/>
<dbReference type="Pfam" id="PF00990">
    <property type="entry name" value="GGDEF"/>
    <property type="match status" value="1"/>
</dbReference>
<proteinExistence type="predicted"/>
<gene>
    <name evidence="3" type="ORF">H9864_01980</name>
</gene>
<dbReference type="GO" id="GO:0052621">
    <property type="term" value="F:diguanylate cyclase activity"/>
    <property type="evidence" value="ECO:0007669"/>
    <property type="project" value="UniProtKB-EC"/>
</dbReference>
<dbReference type="SUPFAM" id="SSF55073">
    <property type="entry name" value="Nucleotide cyclase"/>
    <property type="match status" value="1"/>
</dbReference>
<dbReference type="PROSITE" id="PS50113">
    <property type="entry name" value="PAC"/>
    <property type="match status" value="1"/>
</dbReference>
<dbReference type="CDD" id="cd00130">
    <property type="entry name" value="PAS"/>
    <property type="match status" value="1"/>
</dbReference>
<keyword evidence="3" id="KW-0548">Nucleotidyltransferase</keyword>
<dbReference type="InterPro" id="IPR000160">
    <property type="entry name" value="GGDEF_dom"/>
</dbReference>
<dbReference type="PANTHER" id="PTHR44757">
    <property type="entry name" value="DIGUANYLATE CYCLASE DGCP"/>
    <property type="match status" value="1"/>
</dbReference>
<keyword evidence="3" id="KW-0808">Transferase</keyword>
<evidence type="ECO:0000313" key="4">
    <source>
        <dbReference type="Proteomes" id="UP000824178"/>
    </source>
</evidence>
<sequence>MEQNEGKRQECAEATEAYRTVDEFFHRYLVERSAQRAGELLTEDLYSVGTGDGEVAIGRDAFIRLMEEEIALFSTPLYYTISDYVQKERGLGSWDCLCKIQPRITSGDSARTLYFMRLTAGIVRVGEAYRINMLHASVASSVQEEGELLHLKFIAASEKRVSRETRQELFKIMSEIMPGGIVGFYLEEGFPLYVINQRLLRMLKYEDSQDYNRDIHGMVINSIHPDDREEVKAQLGRLTDNVGQYEIEYRVRQKDGRYIWVHEIGRRTVADDGRGAVISVLVDISQQVCSKNRLMHQVTSDPLTDVYNRKGMQEQVARLMPTLSSYLFLMMDLDCFKQVNDIYGHQEGDRALCEMGRLLKDAFRKSDVVGRMGGDEFAVLVVNCADQDVADRKIRWLIDSYAVRVQKNWPLSHSTLSVGGVLGRRSRSFAELYQLADQELYKVKNTCKGRYKIEVLD</sequence>
<dbReference type="EC" id="2.7.7.65" evidence="3"/>
<dbReference type="SUPFAM" id="SSF54427">
    <property type="entry name" value="NTF2-like"/>
    <property type="match status" value="1"/>
</dbReference>
<dbReference type="CDD" id="cd01949">
    <property type="entry name" value="GGDEF"/>
    <property type="match status" value="1"/>
</dbReference>
<dbReference type="Gene3D" id="3.30.70.270">
    <property type="match status" value="1"/>
</dbReference>
<dbReference type="NCBIfam" id="TIGR00254">
    <property type="entry name" value="GGDEF"/>
    <property type="match status" value="1"/>
</dbReference>
<dbReference type="InterPro" id="IPR000014">
    <property type="entry name" value="PAS"/>
</dbReference>
<feature type="domain" description="GGDEF" evidence="2">
    <location>
        <begin position="324"/>
        <end position="457"/>
    </location>
</feature>
<protein>
    <submittedName>
        <fullName evidence="3">Diguanylate cyclase</fullName>
        <ecNumber evidence="3">2.7.7.65</ecNumber>
    </submittedName>
</protein>
<dbReference type="InterPro" id="IPR000700">
    <property type="entry name" value="PAS-assoc_C"/>
</dbReference>
<dbReference type="InterPro" id="IPR013655">
    <property type="entry name" value="PAS_fold_3"/>
</dbReference>
<dbReference type="EMBL" id="JAHLFH010000035">
    <property type="protein sequence ID" value="MBU3819133.1"/>
    <property type="molecule type" value="Genomic_DNA"/>
</dbReference>
<dbReference type="Proteomes" id="UP000824178">
    <property type="component" value="Unassembled WGS sequence"/>
</dbReference>
<dbReference type="SMART" id="SM00267">
    <property type="entry name" value="GGDEF"/>
    <property type="match status" value="1"/>
</dbReference>
<dbReference type="PANTHER" id="PTHR44757:SF2">
    <property type="entry name" value="BIOFILM ARCHITECTURE MAINTENANCE PROTEIN MBAA"/>
    <property type="match status" value="1"/>
</dbReference>
<reference evidence="3" key="2">
    <citation type="submission" date="2021-04" db="EMBL/GenBank/DDBJ databases">
        <authorList>
            <person name="Gilroy R."/>
        </authorList>
    </citation>
    <scope>NUCLEOTIDE SEQUENCE</scope>
    <source>
        <strain evidence="3">742</strain>
    </source>
</reference>
<accession>A0A9E2KJM4</accession>
<evidence type="ECO:0000313" key="3">
    <source>
        <dbReference type="EMBL" id="MBU3819133.1"/>
    </source>
</evidence>
<evidence type="ECO:0000259" key="2">
    <source>
        <dbReference type="PROSITE" id="PS50887"/>
    </source>
</evidence>
<organism evidence="3 4">
    <name type="scientific">Candidatus Faecalibacterium intestinavium</name>
    <dbReference type="NCBI Taxonomy" id="2838580"/>
    <lineage>
        <taxon>Bacteria</taxon>
        <taxon>Bacillati</taxon>
        <taxon>Bacillota</taxon>
        <taxon>Clostridia</taxon>
        <taxon>Eubacteriales</taxon>
        <taxon>Oscillospiraceae</taxon>
        <taxon>Faecalibacterium</taxon>
    </lineage>
</organism>
<feature type="domain" description="PAC" evidence="1">
    <location>
        <begin position="245"/>
        <end position="296"/>
    </location>
</feature>
<name>A0A9E2KJM4_9FIRM</name>